<accession>A0ACC0V0D4</accession>
<gene>
    <name evidence="1" type="ORF">N3K66_006207</name>
</gene>
<protein>
    <submittedName>
        <fullName evidence="1">Uncharacterized protein</fullName>
    </submittedName>
</protein>
<sequence>MSSTKRISKEYAELTSSPPENFTVTLPPSQSLHTLHIVHAPPPPSPFHPGTYALVLSLPPTYPFKPPTLRFATRIYHPNVTNDEAGAVCLAALKPENWKPSTKVAQVLDAVAALMREPAPDDPLEESIADEYRTDRAKWERNARAYVEKYAMGEPKFPGGD</sequence>
<comment type="caution">
    <text evidence="1">The sequence shown here is derived from an EMBL/GenBank/DDBJ whole genome shotgun (WGS) entry which is preliminary data.</text>
</comment>
<organism evidence="1 2">
    <name type="scientific">Trichothecium roseum</name>
    <dbReference type="NCBI Taxonomy" id="47278"/>
    <lineage>
        <taxon>Eukaryota</taxon>
        <taxon>Fungi</taxon>
        <taxon>Dikarya</taxon>
        <taxon>Ascomycota</taxon>
        <taxon>Pezizomycotina</taxon>
        <taxon>Sordariomycetes</taxon>
        <taxon>Hypocreomycetidae</taxon>
        <taxon>Hypocreales</taxon>
        <taxon>Hypocreales incertae sedis</taxon>
        <taxon>Trichothecium</taxon>
    </lineage>
</organism>
<dbReference type="Proteomes" id="UP001163324">
    <property type="component" value="Chromosome 5"/>
</dbReference>
<evidence type="ECO:0000313" key="1">
    <source>
        <dbReference type="EMBL" id="KAI9899746.1"/>
    </source>
</evidence>
<keyword evidence="2" id="KW-1185">Reference proteome</keyword>
<reference evidence="1" key="1">
    <citation type="submission" date="2022-10" db="EMBL/GenBank/DDBJ databases">
        <title>Complete Genome of Trichothecium roseum strain YXFP-22015, a Plant Pathogen Isolated from Citrus.</title>
        <authorList>
            <person name="Wang Y."/>
            <person name="Zhu L."/>
        </authorList>
    </citation>
    <scope>NUCLEOTIDE SEQUENCE</scope>
    <source>
        <strain evidence="1">YXFP-22015</strain>
    </source>
</reference>
<dbReference type="EMBL" id="CM047944">
    <property type="protein sequence ID" value="KAI9899746.1"/>
    <property type="molecule type" value="Genomic_DNA"/>
</dbReference>
<evidence type="ECO:0000313" key="2">
    <source>
        <dbReference type="Proteomes" id="UP001163324"/>
    </source>
</evidence>
<name>A0ACC0V0D4_9HYPO</name>
<proteinExistence type="predicted"/>